<evidence type="ECO:0000256" key="6">
    <source>
        <dbReference type="ARBA" id="ARBA00023170"/>
    </source>
</evidence>
<feature type="transmembrane region" description="Helical" evidence="8">
    <location>
        <begin position="20"/>
        <end position="44"/>
    </location>
</feature>
<evidence type="ECO:0000256" key="3">
    <source>
        <dbReference type="ARBA" id="ARBA00022989"/>
    </source>
</evidence>
<protein>
    <recommendedName>
        <fullName evidence="9">G-protein coupled receptors family 1 profile domain-containing protein</fullName>
    </recommendedName>
</protein>
<dbReference type="SUPFAM" id="SSF81321">
    <property type="entry name" value="Family A G protein-coupled receptor-like"/>
    <property type="match status" value="2"/>
</dbReference>
<organism evidence="10 11">
    <name type="scientific">Sinocyclocheilus anshuiensis</name>
    <dbReference type="NCBI Taxonomy" id="1608454"/>
    <lineage>
        <taxon>Eukaryota</taxon>
        <taxon>Metazoa</taxon>
        <taxon>Chordata</taxon>
        <taxon>Craniata</taxon>
        <taxon>Vertebrata</taxon>
        <taxon>Euteleostomi</taxon>
        <taxon>Actinopterygii</taxon>
        <taxon>Neopterygii</taxon>
        <taxon>Teleostei</taxon>
        <taxon>Ostariophysi</taxon>
        <taxon>Cypriniformes</taxon>
        <taxon>Cyprinidae</taxon>
        <taxon>Cyprininae</taxon>
        <taxon>Sinocyclocheilus</taxon>
    </lineage>
</organism>
<dbReference type="InterPro" id="IPR017452">
    <property type="entry name" value="GPCR_Rhodpsn_7TM"/>
</dbReference>
<proteinExistence type="predicted"/>
<evidence type="ECO:0000313" key="10">
    <source>
        <dbReference type="Ensembl" id="ENSSANP00000005588.1"/>
    </source>
</evidence>
<dbReference type="GO" id="GO:0019957">
    <property type="term" value="F:C-C chemokine binding"/>
    <property type="evidence" value="ECO:0007669"/>
    <property type="project" value="TreeGrafter"/>
</dbReference>
<dbReference type="Gene3D" id="1.20.1070.10">
    <property type="entry name" value="Rhodopsin 7-helix transmembrane proteins"/>
    <property type="match status" value="2"/>
</dbReference>
<evidence type="ECO:0000256" key="4">
    <source>
        <dbReference type="ARBA" id="ARBA00023040"/>
    </source>
</evidence>
<keyword evidence="6" id="KW-0675">Receptor</keyword>
<keyword evidence="11" id="KW-1185">Reference proteome</keyword>
<accession>A0A671KG85</accession>
<feature type="transmembrane region" description="Helical" evidence="8">
    <location>
        <begin position="313"/>
        <end position="331"/>
    </location>
</feature>
<dbReference type="InterPro" id="IPR050119">
    <property type="entry name" value="CCR1-9-like"/>
</dbReference>
<name>A0A671KG85_9TELE</name>
<reference evidence="10" key="1">
    <citation type="submission" date="2025-08" db="UniProtKB">
        <authorList>
            <consortium name="Ensembl"/>
        </authorList>
    </citation>
    <scope>IDENTIFICATION</scope>
</reference>
<evidence type="ECO:0000256" key="7">
    <source>
        <dbReference type="ARBA" id="ARBA00023224"/>
    </source>
</evidence>
<evidence type="ECO:0000256" key="2">
    <source>
        <dbReference type="ARBA" id="ARBA00022692"/>
    </source>
</evidence>
<feature type="transmembrane region" description="Helical" evidence="8">
    <location>
        <begin position="158"/>
        <end position="182"/>
    </location>
</feature>
<dbReference type="GO" id="GO:0016493">
    <property type="term" value="F:C-C chemokine receptor activity"/>
    <property type="evidence" value="ECO:0007669"/>
    <property type="project" value="TreeGrafter"/>
</dbReference>
<evidence type="ECO:0000313" key="11">
    <source>
        <dbReference type="Proteomes" id="UP000472260"/>
    </source>
</evidence>
<feature type="domain" description="G-protein coupled receptors family 1 profile" evidence="9">
    <location>
        <begin position="35"/>
        <end position="369"/>
    </location>
</feature>
<dbReference type="GO" id="GO:0019722">
    <property type="term" value="P:calcium-mediated signaling"/>
    <property type="evidence" value="ECO:0007669"/>
    <property type="project" value="TreeGrafter"/>
</dbReference>
<dbReference type="PROSITE" id="PS50262">
    <property type="entry name" value="G_PROTEIN_RECEP_F1_2"/>
    <property type="match status" value="1"/>
</dbReference>
<dbReference type="Proteomes" id="UP000472260">
    <property type="component" value="Unassembled WGS sequence"/>
</dbReference>
<sequence>MQNHSDSSLNSTSWTTANLVSSGLMGLCFMIGVPGNIAVIFFIVRHFKMDNFTVHLMLNLAAADILCLITLPVWIYNQLYSWSIGQSSCKFFAALIYCSAYSSVITVTLLSVYRCLQIRHPQLWSRVSKRRERALLISGWAPALLFSCPSVLAQEIEYRLTAAILEMLLAFFLPFTIILTSYCCLHRKVTQGTFSHRQRLTKLVTRIVVTFFIFYAPHQIINFKRRERALLISGWALALLFSCPGVLTQEIVQVESKMECERILESEAILIVALLESLLGFFLPFTIMLTSYYCLYKTATQGAFRHRHRPTKLVTRIVIVFLIFWAPHQIIKLEEICAAFLGSEPVLSLIGDIAGILTFINSCVNPFLYAFSSKKTTELSNPLANTNSWEITSSIKINKLANILAYKYFCRE</sequence>
<feature type="transmembrane region" description="Helical" evidence="8">
    <location>
        <begin position="268"/>
        <end position="293"/>
    </location>
</feature>
<keyword evidence="2 8" id="KW-0812">Transmembrane</keyword>
<comment type="subcellular location">
    <subcellularLocation>
        <location evidence="1">Membrane</location>
    </subcellularLocation>
</comment>
<evidence type="ECO:0000259" key="9">
    <source>
        <dbReference type="PROSITE" id="PS50262"/>
    </source>
</evidence>
<dbReference type="Ensembl" id="ENSSANT00000006013.1">
    <property type="protein sequence ID" value="ENSSANP00000005588.1"/>
    <property type="gene ID" value="ENSSANG00000003104.1"/>
</dbReference>
<dbReference type="PANTHER" id="PTHR10489">
    <property type="entry name" value="CELL ADHESION MOLECULE"/>
    <property type="match status" value="1"/>
</dbReference>
<reference evidence="10" key="2">
    <citation type="submission" date="2025-09" db="UniProtKB">
        <authorList>
            <consortium name="Ensembl"/>
        </authorList>
    </citation>
    <scope>IDENTIFICATION</scope>
</reference>
<dbReference type="Pfam" id="PF00001">
    <property type="entry name" value="7tm_1"/>
    <property type="match status" value="2"/>
</dbReference>
<dbReference type="GO" id="GO:0006955">
    <property type="term" value="P:immune response"/>
    <property type="evidence" value="ECO:0007669"/>
    <property type="project" value="TreeGrafter"/>
</dbReference>
<evidence type="ECO:0000256" key="5">
    <source>
        <dbReference type="ARBA" id="ARBA00023136"/>
    </source>
</evidence>
<dbReference type="GO" id="GO:0060326">
    <property type="term" value="P:cell chemotaxis"/>
    <property type="evidence" value="ECO:0007669"/>
    <property type="project" value="TreeGrafter"/>
</dbReference>
<dbReference type="InterPro" id="IPR000276">
    <property type="entry name" value="GPCR_Rhodpsn"/>
</dbReference>
<evidence type="ECO:0000256" key="8">
    <source>
        <dbReference type="SAM" id="Phobius"/>
    </source>
</evidence>
<dbReference type="GO" id="GO:0007204">
    <property type="term" value="P:positive regulation of cytosolic calcium ion concentration"/>
    <property type="evidence" value="ECO:0007669"/>
    <property type="project" value="TreeGrafter"/>
</dbReference>
<feature type="transmembrane region" description="Helical" evidence="8">
    <location>
        <begin position="229"/>
        <end position="247"/>
    </location>
</feature>
<dbReference type="GO" id="GO:0009897">
    <property type="term" value="C:external side of plasma membrane"/>
    <property type="evidence" value="ECO:0007669"/>
    <property type="project" value="TreeGrafter"/>
</dbReference>
<feature type="transmembrane region" description="Helical" evidence="8">
    <location>
        <begin position="56"/>
        <end position="76"/>
    </location>
</feature>
<feature type="transmembrane region" description="Helical" evidence="8">
    <location>
        <begin position="134"/>
        <end position="152"/>
    </location>
</feature>
<keyword evidence="5 8" id="KW-0472">Membrane</keyword>
<keyword evidence="4" id="KW-0297">G-protein coupled receptor</keyword>
<dbReference type="PANTHER" id="PTHR10489:SF946">
    <property type="entry name" value="LEUKOTRIENE B4 RECEPTOR 1-LIKE"/>
    <property type="match status" value="1"/>
</dbReference>
<dbReference type="AlphaFoldDB" id="A0A671KG85"/>
<evidence type="ECO:0000256" key="1">
    <source>
        <dbReference type="ARBA" id="ARBA00004370"/>
    </source>
</evidence>
<keyword evidence="7" id="KW-0807">Transducer</keyword>
<keyword evidence="3 8" id="KW-1133">Transmembrane helix</keyword>
<feature type="transmembrane region" description="Helical" evidence="8">
    <location>
        <begin position="91"/>
        <end position="113"/>
    </location>
</feature>
<dbReference type="PRINTS" id="PR00237">
    <property type="entry name" value="GPCRRHODOPSN"/>
</dbReference>